<dbReference type="InterPro" id="IPR050481">
    <property type="entry name" value="UDP-glycosyltransf_plant"/>
</dbReference>
<evidence type="ECO:0000256" key="4">
    <source>
        <dbReference type="RuleBase" id="RU003718"/>
    </source>
</evidence>
<evidence type="ECO:0000256" key="2">
    <source>
        <dbReference type="ARBA" id="ARBA00022676"/>
    </source>
</evidence>
<keyword evidence="9" id="KW-1185">Reference proteome</keyword>
<evidence type="ECO:0000256" key="5">
    <source>
        <dbReference type="RuleBase" id="RU362057"/>
    </source>
</evidence>
<dbReference type="InterPro" id="IPR035595">
    <property type="entry name" value="UDP_glycos_trans_CS"/>
</dbReference>
<comment type="similarity">
    <text evidence="1 4">Belongs to the UDP-glycosyltransferase family.</text>
</comment>
<protein>
    <recommendedName>
        <fullName evidence="5">Glycosyltransferase</fullName>
        <ecNumber evidence="5">2.4.1.-</ecNumber>
    </recommendedName>
</protein>
<dbReference type="EC" id="2.4.1.-" evidence="5"/>
<dbReference type="Proteomes" id="UP000583929">
    <property type="component" value="Unassembled WGS sequence"/>
</dbReference>
<dbReference type="CDD" id="cd03784">
    <property type="entry name" value="GT1_Gtf-like"/>
    <property type="match status" value="1"/>
</dbReference>
<dbReference type="EMBL" id="JAATIQ010000106">
    <property type="protein sequence ID" value="KAF4381904.1"/>
    <property type="molecule type" value="Genomic_DNA"/>
</dbReference>
<comment type="caution">
    <text evidence="6">The sequence shown here is derived from an EMBL/GenBank/DDBJ whole genome shotgun (WGS) entry which is preliminary data.</text>
</comment>
<keyword evidence="2 4" id="KW-0328">Glycosyltransferase</keyword>
<dbReference type="EMBL" id="JAATIP010000062">
    <property type="protein sequence ID" value="KAF4381288.1"/>
    <property type="molecule type" value="Genomic_DNA"/>
</dbReference>
<evidence type="ECO:0000256" key="1">
    <source>
        <dbReference type="ARBA" id="ARBA00009995"/>
    </source>
</evidence>
<dbReference type="SUPFAM" id="SSF53756">
    <property type="entry name" value="UDP-Glycosyltransferase/glycogen phosphorylase"/>
    <property type="match status" value="1"/>
</dbReference>
<organism evidence="6 8">
    <name type="scientific">Cannabis sativa</name>
    <name type="common">Hemp</name>
    <name type="synonym">Marijuana</name>
    <dbReference type="NCBI Taxonomy" id="3483"/>
    <lineage>
        <taxon>Eukaryota</taxon>
        <taxon>Viridiplantae</taxon>
        <taxon>Streptophyta</taxon>
        <taxon>Embryophyta</taxon>
        <taxon>Tracheophyta</taxon>
        <taxon>Spermatophyta</taxon>
        <taxon>Magnoliopsida</taxon>
        <taxon>eudicotyledons</taxon>
        <taxon>Gunneridae</taxon>
        <taxon>Pentapetalae</taxon>
        <taxon>rosids</taxon>
        <taxon>fabids</taxon>
        <taxon>Rosales</taxon>
        <taxon>Cannabaceae</taxon>
        <taxon>Cannabis</taxon>
    </lineage>
</organism>
<keyword evidence="3 4" id="KW-0808">Transferase</keyword>
<dbReference type="Pfam" id="PF00201">
    <property type="entry name" value="UDPGT"/>
    <property type="match status" value="1"/>
</dbReference>
<evidence type="ECO:0000256" key="3">
    <source>
        <dbReference type="ARBA" id="ARBA00022679"/>
    </source>
</evidence>
<dbReference type="PROSITE" id="PS00375">
    <property type="entry name" value="UDPGT"/>
    <property type="match status" value="1"/>
</dbReference>
<dbReference type="InterPro" id="IPR002213">
    <property type="entry name" value="UDP_glucos_trans"/>
</dbReference>
<dbReference type="PANTHER" id="PTHR48048">
    <property type="entry name" value="GLYCOSYLTRANSFERASE"/>
    <property type="match status" value="1"/>
</dbReference>
<gene>
    <name evidence="6" type="ORF">F8388_016244</name>
    <name evidence="7" type="ORF">G4B88_024306</name>
</gene>
<dbReference type="Gene3D" id="3.40.50.2000">
    <property type="entry name" value="Glycogen Phosphorylase B"/>
    <property type="match status" value="2"/>
</dbReference>
<dbReference type="Proteomes" id="UP000525078">
    <property type="component" value="Unassembled WGS sequence"/>
</dbReference>
<proteinExistence type="inferred from homology"/>
<evidence type="ECO:0000313" key="9">
    <source>
        <dbReference type="Proteomes" id="UP000583929"/>
    </source>
</evidence>
<accession>A0A7J6GEM3</accession>
<dbReference type="PANTHER" id="PTHR48048:SF81">
    <property type="entry name" value="GLYCOSYLTRANSFERASE"/>
    <property type="match status" value="1"/>
</dbReference>
<dbReference type="FunFam" id="3.40.50.2000:FF:000056">
    <property type="entry name" value="Glycosyltransferase"/>
    <property type="match status" value="1"/>
</dbReference>
<sequence>MMTPKDRNMVEKNSDVEMNNNEVVFISTPAIGMLTPTVEFARRLVDHHPSRLSATILLIPVPQWPTINAYTQSLLSNSSSSSSPNLRFFLLPTMDPPTPNHFHSYVAHISSLIENYKLNVKNAISSLRLSQPFNSNQQRRIIGLVVDMFCTPMIDVAVELGIPSYLFFASPASFLSFMLEVPILDTQLDSESLTEFRVPGFANPVPRSILPTTVLKRGDGYAWYIYHGQRYTQTKGIIVNTFTELETFVLDSLSERNVPKVYSIGPIIDYNGPEQWHPDKAQQKNVMKWLDDKPVSSVVFLCFGSMGSLNGPQVREIAIGLERIGCRFLWSLRKAPNAKLGLPNEYVNFDDVLPSGFLERTVGLGKVCGWVPQVTILGHPAIGGFVSHCGWNSILESLWHGVPIATWPVYAEQQMNAFEMVKELGLAIDIRLDYREGSDLVMAEEVQRAIERLMASDCEVRERVKCMKQKCRMALFENGSSYKSLGVLVEKLISNY</sequence>
<evidence type="ECO:0000313" key="6">
    <source>
        <dbReference type="EMBL" id="KAF4381288.1"/>
    </source>
</evidence>
<name>A0A7J6GEM3_CANSA</name>
<dbReference type="AlphaFoldDB" id="A0A7J6GEM3"/>
<evidence type="ECO:0000313" key="7">
    <source>
        <dbReference type="EMBL" id="KAF4381904.1"/>
    </source>
</evidence>
<dbReference type="GO" id="GO:0035251">
    <property type="term" value="F:UDP-glucosyltransferase activity"/>
    <property type="evidence" value="ECO:0007669"/>
    <property type="project" value="InterPro"/>
</dbReference>
<reference evidence="8 9" key="1">
    <citation type="journal article" date="2020" name="bioRxiv">
        <title>Sequence and annotation of 42 cannabis genomes reveals extensive copy number variation in cannabinoid synthesis and pathogen resistance genes.</title>
        <authorList>
            <person name="Mckernan K.J."/>
            <person name="Helbert Y."/>
            <person name="Kane L.T."/>
            <person name="Ebling H."/>
            <person name="Zhang L."/>
            <person name="Liu B."/>
            <person name="Eaton Z."/>
            <person name="Mclaughlin S."/>
            <person name="Kingan S."/>
            <person name="Baybayan P."/>
            <person name="Concepcion G."/>
            <person name="Jordan M."/>
            <person name="Riva A."/>
            <person name="Barbazuk W."/>
            <person name="Harkins T."/>
        </authorList>
    </citation>
    <scope>NUCLEOTIDE SEQUENCE [LARGE SCALE GENOMIC DNA]</scope>
    <source>
        <strain evidence="8 9">cv. Jamaican Lion 4</strain>
        <strain evidence="7">Father</strain>
        <strain evidence="6">Mother</strain>
        <tissue evidence="6">Leaf</tissue>
    </source>
</reference>
<evidence type="ECO:0000313" key="8">
    <source>
        <dbReference type="Proteomes" id="UP000525078"/>
    </source>
</evidence>